<dbReference type="EMBL" id="UOEQ01000165">
    <property type="protein sequence ID" value="VAW18154.1"/>
    <property type="molecule type" value="Genomic_DNA"/>
</dbReference>
<protein>
    <recommendedName>
        <fullName evidence="1">N-acetyltransferase domain-containing protein</fullName>
    </recommendedName>
</protein>
<reference evidence="2" key="1">
    <citation type="submission" date="2018-06" db="EMBL/GenBank/DDBJ databases">
        <authorList>
            <person name="Zhirakovskaya E."/>
        </authorList>
    </citation>
    <scope>NUCLEOTIDE SEQUENCE</scope>
</reference>
<dbReference type="AlphaFoldDB" id="A0A3B0UBV0"/>
<feature type="domain" description="N-acetyltransferase" evidence="1">
    <location>
        <begin position="4"/>
        <end position="166"/>
    </location>
</feature>
<gene>
    <name evidence="2" type="ORF">MNBD_ALPHA11-2255</name>
</gene>
<sequence length="170" mass="19024">MTSIILRPYSSSDAPALSVIYAHYVKNSVVTFDLDAPDANQIERKFSAIAQMGHPLVIAEIGDEVVGFAYATYYRERPAYRFTCENAIYLSPDHLGKGFGSRLLGELLKKSKQFGFKQMVAIITLGTANSIALHKKHGFEILGEFPDLGFKFDSWHGIIHMQKKLNPDLK</sequence>
<dbReference type="Pfam" id="PF00583">
    <property type="entry name" value="Acetyltransf_1"/>
    <property type="match status" value="1"/>
</dbReference>
<proteinExistence type="predicted"/>
<dbReference type="Gene3D" id="3.40.630.30">
    <property type="match status" value="1"/>
</dbReference>
<evidence type="ECO:0000259" key="1">
    <source>
        <dbReference type="PROSITE" id="PS51186"/>
    </source>
</evidence>
<dbReference type="InterPro" id="IPR016181">
    <property type="entry name" value="Acyl_CoA_acyltransferase"/>
</dbReference>
<dbReference type="CDD" id="cd04301">
    <property type="entry name" value="NAT_SF"/>
    <property type="match status" value="1"/>
</dbReference>
<evidence type="ECO:0000313" key="2">
    <source>
        <dbReference type="EMBL" id="VAW18154.1"/>
    </source>
</evidence>
<accession>A0A3B0UBV0</accession>
<dbReference type="GO" id="GO:0016747">
    <property type="term" value="F:acyltransferase activity, transferring groups other than amino-acyl groups"/>
    <property type="evidence" value="ECO:0007669"/>
    <property type="project" value="InterPro"/>
</dbReference>
<name>A0A3B0UBV0_9ZZZZ</name>
<dbReference type="InterPro" id="IPR000182">
    <property type="entry name" value="GNAT_dom"/>
</dbReference>
<dbReference type="PANTHER" id="PTHR43072:SF8">
    <property type="entry name" value="ACYLTRANSFERASE FABY-RELATED"/>
    <property type="match status" value="1"/>
</dbReference>
<dbReference type="SUPFAM" id="SSF55729">
    <property type="entry name" value="Acyl-CoA N-acyltransferases (Nat)"/>
    <property type="match status" value="1"/>
</dbReference>
<dbReference type="PROSITE" id="PS51186">
    <property type="entry name" value="GNAT"/>
    <property type="match status" value="1"/>
</dbReference>
<organism evidence="2">
    <name type="scientific">hydrothermal vent metagenome</name>
    <dbReference type="NCBI Taxonomy" id="652676"/>
    <lineage>
        <taxon>unclassified sequences</taxon>
        <taxon>metagenomes</taxon>
        <taxon>ecological metagenomes</taxon>
    </lineage>
</organism>
<dbReference type="PANTHER" id="PTHR43072">
    <property type="entry name" value="N-ACETYLTRANSFERASE"/>
    <property type="match status" value="1"/>
</dbReference>